<feature type="transmembrane region" description="Helical" evidence="6">
    <location>
        <begin position="177"/>
        <end position="201"/>
    </location>
</feature>
<evidence type="ECO:0000256" key="3">
    <source>
        <dbReference type="ARBA" id="ARBA00022679"/>
    </source>
</evidence>
<keyword evidence="4 6" id="KW-0472">Membrane</keyword>
<feature type="transmembrane region" description="Helical" evidence="6">
    <location>
        <begin position="292"/>
        <end position="314"/>
    </location>
</feature>
<dbReference type="EC" id="2.7.8.1" evidence="7"/>
<keyword evidence="3 5" id="KW-0808">Transferase</keyword>
<dbReference type="InterPro" id="IPR043130">
    <property type="entry name" value="CDP-OH_PTrfase_TM_dom"/>
</dbReference>
<sequence length="404" mass="46718">MIFCCKRILSESELSRLKDYTFKPGNFTFLDRVMLHLLWEPVVRALPTWFSPNLLTLLGGLCVFIMNFFVFYYVPNFKAASVPKWTSLVSSILVFAYTTFDGIDGMQARKLKLESPMGQLLDHGTDGLVSSFFCYFTFLVNPSGYSMVNALITVSALINASAVNWREENFGTFSYTNSFFIFGVSEPLLAVVSILFLNYFYPEFWLSPMVKVLRKYKSLRFLVKYLPKDLSWFTAFLYFALAVSFYTFVGFPYEMYKSNKNAKNLIRLTLYLIFNCVFPPMLTLSLPQKLHGLYSIFVSSLGGIGVIFIIISNLRRKKHLLFYPEFLFHYLLVFMGYLLVLARVLFGLKYDKIVFNSLCFERTLLFLTVLGIFLGLLKAIRVFHEIKTHLGLPFFTTKRPGKRS</sequence>
<evidence type="ECO:0000256" key="1">
    <source>
        <dbReference type="ARBA" id="ARBA00004370"/>
    </source>
</evidence>
<organism evidence="7 8">
    <name type="scientific">Theileria orientalis</name>
    <dbReference type="NCBI Taxonomy" id="68886"/>
    <lineage>
        <taxon>Eukaryota</taxon>
        <taxon>Sar</taxon>
        <taxon>Alveolata</taxon>
        <taxon>Apicomplexa</taxon>
        <taxon>Aconoidasida</taxon>
        <taxon>Piroplasmida</taxon>
        <taxon>Theileriidae</taxon>
        <taxon>Theileria</taxon>
    </lineage>
</organism>
<comment type="subcellular location">
    <subcellularLocation>
        <location evidence="1">Membrane</location>
    </subcellularLocation>
</comment>
<dbReference type="EMBL" id="CP056069">
    <property type="protein sequence ID" value="UKK00898.2"/>
    <property type="molecule type" value="Genomic_DNA"/>
</dbReference>
<dbReference type="Gene3D" id="1.20.120.1760">
    <property type="match status" value="1"/>
</dbReference>
<dbReference type="PANTHER" id="PTHR10414:SF37">
    <property type="entry name" value="BB IN A BOXCAR, ISOFORM C"/>
    <property type="match status" value="1"/>
</dbReference>
<gene>
    <name evidence="7" type="ORF">MACK_000972</name>
</gene>
<dbReference type="PROSITE" id="PS00379">
    <property type="entry name" value="CDP_ALCOHOL_P_TRANSF"/>
    <property type="match status" value="1"/>
</dbReference>
<feature type="transmembrane region" description="Helical" evidence="6">
    <location>
        <begin position="265"/>
        <end position="286"/>
    </location>
</feature>
<dbReference type="PANTHER" id="PTHR10414">
    <property type="entry name" value="ETHANOLAMINEPHOSPHOTRANSFERASE"/>
    <property type="match status" value="1"/>
</dbReference>
<dbReference type="Proteomes" id="UP000244811">
    <property type="component" value="Chromosome 1"/>
</dbReference>
<evidence type="ECO:0000256" key="5">
    <source>
        <dbReference type="RuleBase" id="RU003750"/>
    </source>
</evidence>
<dbReference type="GO" id="GO:0008654">
    <property type="term" value="P:phospholipid biosynthetic process"/>
    <property type="evidence" value="ECO:0007669"/>
    <property type="project" value="InterPro"/>
</dbReference>
<evidence type="ECO:0000313" key="7">
    <source>
        <dbReference type="EMBL" id="UKK00898.2"/>
    </source>
</evidence>
<dbReference type="InterPro" id="IPR048254">
    <property type="entry name" value="CDP_ALCOHOL_P_TRANSF_CS"/>
</dbReference>
<feature type="transmembrane region" description="Helical" evidence="6">
    <location>
        <begin position="54"/>
        <end position="73"/>
    </location>
</feature>
<reference evidence="7" key="1">
    <citation type="submission" date="2022-07" db="EMBL/GenBank/DDBJ databases">
        <title>Evaluation of T. orientalis genome assembly methods using nanopore sequencing and analysis of variation between genomes.</title>
        <authorList>
            <person name="Yam J."/>
            <person name="Micallef M.L."/>
            <person name="Liu M."/>
            <person name="Djordjevic S.P."/>
            <person name="Bogema D.R."/>
            <person name="Jenkins C."/>
        </authorList>
    </citation>
    <scope>NUCLEOTIDE SEQUENCE</scope>
    <source>
        <strain evidence="7">Goon Nure</strain>
    </source>
</reference>
<evidence type="ECO:0000313" key="8">
    <source>
        <dbReference type="Proteomes" id="UP000244811"/>
    </source>
</evidence>
<dbReference type="InterPro" id="IPR014472">
    <property type="entry name" value="CHOPT"/>
</dbReference>
<feature type="transmembrane region" description="Helical" evidence="6">
    <location>
        <begin position="147"/>
        <end position="165"/>
    </location>
</feature>
<feature type="transmembrane region" description="Helical" evidence="6">
    <location>
        <begin position="230"/>
        <end position="253"/>
    </location>
</feature>
<dbReference type="GO" id="GO:0016020">
    <property type="term" value="C:membrane"/>
    <property type="evidence" value="ECO:0007669"/>
    <property type="project" value="UniProtKB-SubCell"/>
</dbReference>
<evidence type="ECO:0000256" key="2">
    <source>
        <dbReference type="ARBA" id="ARBA00010441"/>
    </source>
</evidence>
<dbReference type="AlphaFoldDB" id="A0A976MAU5"/>
<dbReference type="GO" id="GO:0004307">
    <property type="term" value="F:ethanolaminephosphotransferase activity"/>
    <property type="evidence" value="ECO:0007669"/>
    <property type="project" value="UniProtKB-EC"/>
</dbReference>
<keyword evidence="6" id="KW-0812">Transmembrane</keyword>
<accession>A0A976MAU5</accession>
<feature type="transmembrane region" description="Helical" evidence="6">
    <location>
        <begin position="326"/>
        <end position="348"/>
    </location>
</feature>
<evidence type="ECO:0000256" key="4">
    <source>
        <dbReference type="ARBA" id="ARBA00023136"/>
    </source>
</evidence>
<comment type="similarity">
    <text evidence="2 5">Belongs to the CDP-alcohol phosphatidyltransferase class-I family.</text>
</comment>
<protein>
    <submittedName>
        <fullName evidence="7">Ethanolamine phosphotransferase</fullName>
        <ecNumber evidence="7">2.7.8.1</ecNumber>
    </submittedName>
</protein>
<dbReference type="InterPro" id="IPR000462">
    <property type="entry name" value="CDP-OH_P_trans"/>
</dbReference>
<dbReference type="Pfam" id="PF01066">
    <property type="entry name" value="CDP-OH_P_transf"/>
    <property type="match status" value="1"/>
</dbReference>
<name>A0A976MAU5_THEOR</name>
<evidence type="ECO:0000256" key="6">
    <source>
        <dbReference type="SAM" id="Phobius"/>
    </source>
</evidence>
<keyword evidence="6" id="KW-1133">Transmembrane helix</keyword>
<feature type="transmembrane region" description="Helical" evidence="6">
    <location>
        <begin position="354"/>
        <end position="377"/>
    </location>
</feature>
<proteinExistence type="inferred from homology"/>